<proteinExistence type="predicted"/>
<dbReference type="SFLD" id="SFLDS00003">
    <property type="entry name" value="Haloacid_Dehalogenase"/>
    <property type="match status" value="1"/>
</dbReference>
<comment type="caution">
    <text evidence="1">The sequence shown here is derived from an EMBL/GenBank/DDBJ whole genome shotgun (WGS) entry which is preliminary data.</text>
</comment>
<evidence type="ECO:0000313" key="2">
    <source>
        <dbReference type="Proteomes" id="UP001156691"/>
    </source>
</evidence>
<dbReference type="InterPro" id="IPR006439">
    <property type="entry name" value="HAD-SF_hydro_IA"/>
</dbReference>
<dbReference type="EMBL" id="BSNS01000012">
    <property type="protein sequence ID" value="GLQ55715.1"/>
    <property type="molecule type" value="Genomic_DNA"/>
</dbReference>
<dbReference type="Gene3D" id="3.40.50.1000">
    <property type="entry name" value="HAD superfamily/HAD-like"/>
    <property type="match status" value="1"/>
</dbReference>
<dbReference type="Pfam" id="PF00702">
    <property type="entry name" value="Hydrolase"/>
    <property type="match status" value="1"/>
</dbReference>
<dbReference type="InterPro" id="IPR036412">
    <property type="entry name" value="HAD-like_sf"/>
</dbReference>
<accession>A0ABQ5W6L8</accession>
<dbReference type="PANTHER" id="PTHR43611">
    <property type="entry name" value="ALPHA-D-GLUCOSE 1-PHOSPHATE PHOSPHATASE"/>
    <property type="match status" value="1"/>
</dbReference>
<sequence length="201" mass="22232">MRTIMMDVDGVLVCGRPQDGAHLFTDLKQDLGIPPDVLQREFFRPRWSAIVTGQKALVPELSEVLAVIAPTVSAEALIDYWFVNDSRINQDVLRAIGELRAAGDRVYLATNQEHMRANYLMTDMGLEGHVDGIFYSAVLGHRKPSNEFYTLATEAAGTPPESIVLIDDTQDNVLAARDFGWNAVHWRPGMTLSGELAAFTS</sequence>
<name>A0ABQ5W6L8_9HYPH</name>
<dbReference type="SFLD" id="SFLDG01129">
    <property type="entry name" value="C1.5:_HAD__Beta-PGM__Phosphata"/>
    <property type="match status" value="1"/>
</dbReference>
<keyword evidence="2" id="KW-1185">Reference proteome</keyword>
<dbReference type="SUPFAM" id="SSF56784">
    <property type="entry name" value="HAD-like"/>
    <property type="match status" value="1"/>
</dbReference>
<dbReference type="InterPro" id="IPR023214">
    <property type="entry name" value="HAD_sf"/>
</dbReference>
<dbReference type="RefSeq" id="WP_284341132.1">
    <property type="nucleotide sequence ID" value="NZ_BSNS01000012.1"/>
</dbReference>
<dbReference type="NCBIfam" id="TIGR01509">
    <property type="entry name" value="HAD-SF-IA-v3"/>
    <property type="match status" value="1"/>
</dbReference>
<protein>
    <submittedName>
        <fullName evidence="1">Haloacid dehalogenase</fullName>
    </submittedName>
</protein>
<gene>
    <name evidence="1" type="ORF">GCM10010862_29740</name>
</gene>
<dbReference type="Proteomes" id="UP001156691">
    <property type="component" value="Unassembled WGS sequence"/>
</dbReference>
<organism evidence="1 2">
    <name type="scientific">Devosia nitrariae</name>
    <dbReference type="NCBI Taxonomy" id="2071872"/>
    <lineage>
        <taxon>Bacteria</taxon>
        <taxon>Pseudomonadati</taxon>
        <taxon>Pseudomonadota</taxon>
        <taxon>Alphaproteobacteria</taxon>
        <taxon>Hyphomicrobiales</taxon>
        <taxon>Devosiaceae</taxon>
        <taxon>Devosia</taxon>
    </lineage>
</organism>
<dbReference type="PANTHER" id="PTHR43611:SF3">
    <property type="entry name" value="FLAVIN MONONUCLEOTIDE HYDROLASE 1, CHLOROPLATIC"/>
    <property type="match status" value="1"/>
</dbReference>
<reference evidence="2" key="1">
    <citation type="journal article" date="2019" name="Int. J. Syst. Evol. Microbiol.">
        <title>The Global Catalogue of Microorganisms (GCM) 10K type strain sequencing project: providing services to taxonomists for standard genome sequencing and annotation.</title>
        <authorList>
            <consortium name="The Broad Institute Genomics Platform"/>
            <consortium name="The Broad Institute Genome Sequencing Center for Infectious Disease"/>
            <person name="Wu L."/>
            <person name="Ma J."/>
        </authorList>
    </citation>
    <scope>NUCLEOTIDE SEQUENCE [LARGE SCALE GENOMIC DNA]</scope>
    <source>
        <strain evidence="2">NBRC 112416</strain>
    </source>
</reference>
<evidence type="ECO:0000313" key="1">
    <source>
        <dbReference type="EMBL" id="GLQ55715.1"/>
    </source>
</evidence>